<dbReference type="PROSITE" id="PS51462">
    <property type="entry name" value="NUDIX"/>
    <property type="match status" value="1"/>
</dbReference>
<evidence type="ECO:0000259" key="4">
    <source>
        <dbReference type="PROSITE" id="PS51462"/>
    </source>
</evidence>
<evidence type="ECO:0000256" key="1">
    <source>
        <dbReference type="ARBA" id="ARBA00001946"/>
    </source>
</evidence>
<dbReference type="Proteomes" id="UP000758856">
    <property type="component" value="Unassembled WGS sequence"/>
</dbReference>
<dbReference type="InterPro" id="IPR015797">
    <property type="entry name" value="NUDIX_hydrolase-like_dom_sf"/>
</dbReference>
<evidence type="ECO:0000313" key="8">
    <source>
        <dbReference type="Proteomes" id="UP001143400"/>
    </source>
</evidence>
<dbReference type="CDD" id="cd04680">
    <property type="entry name" value="NUDIX_Hydrolase"/>
    <property type="match status" value="1"/>
</dbReference>
<dbReference type="Gene3D" id="3.90.79.10">
    <property type="entry name" value="Nucleoside Triphosphate Pyrophosphohydrolase"/>
    <property type="match status" value="1"/>
</dbReference>
<evidence type="ECO:0000313" key="6">
    <source>
        <dbReference type="EMBL" id="MBM7852498.1"/>
    </source>
</evidence>
<dbReference type="InterPro" id="IPR020476">
    <property type="entry name" value="Nudix_hydrolase"/>
</dbReference>
<dbReference type="AlphaFoldDB" id="A0A9W6IW42"/>
<organism evidence="5 8">
    <name type="scientific">Methylopila capsulata</name>
    <dbReference type="NCBI Taxonomy" id="61654"/>
    <lineage>
        <taxon>Bacteria</taxon>
        <taxon>Pseudomonadati</taxon>
        <taxon>Pseudomonadota</taxon>
        <taxon>Alphaproteobacteria</taxon>
        <taxon>Hyphomicrobiales</taxon>
        <taxon>Methylopilaceae</taxon>
        <taxon>Methylopila</taxon>
    </lineage>
</organism>
<proteinExistence type="inferred from homology"/>
<accession>A0A9W6IW42</accession>
<name>A0A9W6IW42_9HYPH</name>
<dbReference type="PROSITE" id="PS00893">
    <property type="entry name" value="NUDIX_BOX"/>
    <property type="match status" value="1"/>
</dbReference>
<comment type="cofactor">
    <cofactor evidence="1">
        <name>Mg(2+)</name>
        <dbReference type="ChEBI" id="CHEBI:18420"/>
    </cofactor>
</comment>
<comment type="similarity">
    <text evidence="3">Belongs to the Nudix hydrolase family.</text>
</comment>
<reference evidence="6 7" key="2">
    <citation type="submission" date="2021-01" db="EMBL/GenBank/DDBJ databases">
        <title>Genomic Encyclopedia of Type Strains, Phase IV (KMG-IV): sequencing the most valuable type-strain genomes for metagenomic binning, comparative biology and taxonomic classification.</title>
        <authorList>
            <person name="Goeker M."/>
        </authorList>
    </citation>
    <scope>NUCLEOTIDE SEQUENCE [LARGE SCALE GENOMIC DNA]</scope>
    <source>
        <strain evidence="6 7">DSM 6130</strain>
    </source>
</reference>
<dbReference type="Proteomes" id="UP001143400">
    <property type="component" value="Unassembled WGS sequence"/>
</dbReference>
<evidence type="ECO:0000313" key="7">
    <source>
        <dbReference type="Proteomes" id="UP000758856"/>
    </source>
</evidence>
<sequence>MLKSRVLSYLVARYGRMRRAMTLGVRVAAFDAEGRVLLVRHGYAPGWHLPGGAVDPGESAHEAAVRELLEETGVVAGDDLALHGLHFNPGFGGRDHVATFVTRAVRIGPEPAPNREIVERRWSRLDDLPEGVTPATRRRLLELSEAGAGAPRW</sequence>
<reference evidence="5" key="3">
    <citation type="submission" date="2023-01" db="EMBL/GenBank/DDBJ databases">
        <authorList>
            <person name="Sun Q."/>
            <person name="Evtushenko L."/>
        </authorList>
    </citation>
    <scope>NUCLEOTIDE SEQUENCE</scope>
    <source>
        <strain evidence="5">VKM B-1606</strain>
    </source>
</reference>
<comment type="caution">
    <text evidence="5">The sequence shown here is derived from an EMBL/GenBank/DDBJ whole genome shotgun (WGS) entry which is preliminary data.</text>
</comment>
<protein>
    <submittedName>
        <fullName evidence="6">8-oxo-dGTP pyrophosphatase MutT (NUDIX family)</fullName>
    </submittedName>
    <submittedName>
        <fullName evidence="5">NUDIX hydrolase</fullName>
    </submittedName>
</protein>
<feature type="domain" description="Nudix hydrolase" evidence="4">
    <location>
        <begin position="20"/>
        <end position="145"/>
    </location>
</feature>
<evidence type="ECO:0000256" key="2">
    <source>
        <dbReference type="ARBA" id="ARBA00022801"/>
    </source>
</evidence>
<dbReference type="PRINTS" id="PR00502">
    <property type="entry name" value="NUDIXFAMILY"/>
</dbReference>
<dbReference type="EMBL" id="BSFF01000003">
    <property type="protein sequence ID" value="GLK56707.1"/>
    <property type="molecule type" value="Genomic_DNA"/>
</dbReference>
<dbReference type="Pfam" id="PF00293">
    <property type="entry name" value="NUDIX"/>
    <property type="match status" value="1"/>
</dbReference>
<dbReference type="SUPFAM" id="SSF55811">
    <property type="entry name" value="Nudix"/>
    <property type="match status" value="1"/>
</dbReference>
<keyword evidence="7" id="KW-1185">Reference proteome</keyword>
<keyword evidence="2 3" id="KW-0378">Hydrolase</keyword>
<reference evidence="5" key="1">
    <citation type="journal article" date="2014" name="Int. J. Syst. Evol. Microbiol.">
        <title>Complete genome sequence of Corynebacterium casei LMG S-19264T (=DSM 44701T), isolated from a smear-ripened cheese.</title>
        <authorList>
            <consortium name="US DOE Joint Genome Institute (JGI-PGF)"/>
            <person name="Walter F."/>
            <person name="Albersmeier A."/>
            <person name="Kalinowski J."/>
            <person name="Ruckert C."/>
        </authorList>
    </citation>
    <scope>NUCLEOTIDE SEQUENCE</scope>
    <source>
        <strain evidence="5">VKM B-1606</strain>
    </source>
</reference>
<evidence type="ECO:0000313" key="5">
    <source>
        <dbReference type="EMBL" id="GLK56707.1"/>
    </source>
</evidence>
<dbReference type="GO" id="GO:0016787">
    <property type="term" value="F:hydrolase activity"/>
    <property type="evidence" value="ECO:0007669"/>
    <property type="project" value="UniProtKB-KW"/>
</dbReference>
<dbReference type="PANTHER" id="PTHR43046">
    <property type="entry name" value="GDP-MANNOSE MANNOSYL HYDROLASE"/>
    <property type="match status" value="1"/>
</dbReference>
<evidence type="ECO:0000256" key="3">
    <source>
        <dbReference type="RuleBase" id="RU003476"/>
    </source>
</evidence>
<gene>
    <name evidence="5" type="ORF">GCM10008170_27260</name>
    <name evidence="6" type="ORF">JOD31_002740</name>
</gene>
<dbReference type="PANTHER" id="PTHR43046:SF16">
    <property type="entry name" value="ADP-RIBOSE PYROPHOSPHATASE YJHB-RELATED"/>
    <property type="match status" value="1"/>
</dbReference>
<dbReference type="InterPro" id="IPR000086">
    <property type="entry name" value="NUDIX_hydrolase_dom"/>
</dbReference>
<dbReference type="EMBL" id="JAFBCY010000003">
    <property type="protein sequence ID" value="MBM7852498.1"/>
    <property type="molecule type" value="Genomic_DNA"/>
</dbReference>
<dbReference type="InterPro" id="IPR020084">
    <property type="entry name" value="NUDIX_hydrolase_CS"/>
</dbReference>
<dbReference type="RefSeq" id="WP_204950885.1">
    <property type="nucleotide sequence ID" value="NZ_BSFF01000003.1"/>
</dbReference>